<dbReference type="OrthoDB" id="269496at2759"/>
<dbReference type="RefSeq" id="XP_002508147.1">
    <property type="nucleotide sequence ID" value="XM_002508101.1"/>
</dbReference>
<sequence length="204" mass="22268">MSAPRGADAPPLPGRLDPARTAVFVCDVQERFRTVIHGFDHCVHVSSMMLRAGKILGMPAVVTEQYPERLGATVDELAPNLDPRAPPVAKKLFSMITPEVDERLGGMNRDQAVLMGLESHVCVFQTAMDLMARGWEVHVLVDGVSSQRPTDRAVALRRLEASGAMLSTSEMALFDLLKTAEAENFKAVSAIVREKRPEPPLPSL</sequence>
<dbReference type="GeneID" id="8245494"/>
<dbReference type="EMBL" id="CP001575">
    <property type="protein sequence ID" value="ACO69405.1"/>
    <property type="molecule type" value="Genomic_DNA"/>
</dbReference>
<dbReference type="STRING" id="296587.C1FFN9"/>
<comment type="similarity">
    <text evidence="1">Belongs to the isochorismatase family.</text>
</comment>
<gene>
    <name evidence="3" type="ORF">MICPUN_83988</name>
</gene>
<organism evidence="3 4">
    <name type="scientific">Micromonas commoda (strain RCC299 / NOUM17 / CCMP2709)</name>
    <name type="common">Picoplanktonic green alga</name>
    <dbReference type="NCBI Taxonomy" id="296587"/>
    <lineage>
        <taxon>Eukaryota</taxon>
        <taxon>Viridiplantae</taxon>
        <taxon>Chlorophyta</taxon>
        <taxon>Mamiellophyceae</taxon>
        <taxon>Mamiellales</taxon>
        <taxon>Mamiellaceae</taxon>
        <taxon>Micromonas</taxon>
    </lineage>
</organism>
<dbReference type="InterPro" id="IPR036380">
    <property type="entry name" value="Isochorismatase-like_sf"/>
</dbReference>
<accession>C1FFN9</accession>
<dbReference type="CDD" id="cd01012">
    <property type="entry name" value="YcaC_related"/>
    <property type="match status" value="1"/>
</dbReference>
<dbReference type="InterPro" id="IPR000868">
    <property type="entry name" value="Isochorismatase-like_dom"/>
</dbReference>
<protein>
    <recommendedName>
        <fullName evidence="2">Isochorismatase-like domain-containing protein</fullName>
    </recommendedName>
</protein>
<dbReference type="PANTHER" id="PTHR14119">
    <property type="entry name" value="HYDROLASE"/>
    <property type="match status" value="1"/>
</dbReference>
<dbReference type="Proteomes" id="UP000002009">
    <property type="component" value="Chromosome 8"/>
</dbReference>
<reference evidence="3 4" key="1">
    <citation type="journal article" date="2009" name="Science">
        <title>Green evolution and dynamic adaptations revealed by genomes of the marine picoeukaryotes Micromonas.</title>
        <authorList>
            <person name="Worden A.Z."/>
            <person name="Lee J.H."/>
            <person name="Mock T."/>
            <person name="Rouze P."/>
            <person name="Simmons M.P."/>
            <person name="Aerts A.L."/>
            <person name="Allen A.E."/>
            <person name="Cuvelier M.L."/>
            <person name="Derelle E."/>
            <person name="Everett M.V."/>
            <person name="Foulon E."/>
            <person name="Grimwood J."/>
            <person name="Gundlach H."/>
            <person name="Henrissat B."/>
            <person name="Napoli C."/>
            <person name="McDonald S.M."/>
            <person name="Parker M.S."/>
            <person name="Rombauts S."/>
            <person name="Salamov A."/>
            <person name="Von Dassow P."/>
            <person name="Badger J.H."/>
            <person name="Coutinho P.M."/>
            <person name="Demir E."/>
            <person name="Dubchak I."/>
            <person name="Gentemann C."/>
            <person name="Eikrem W."/>
            <person name="Gready J.E."/>
            <person name="John U."/>
            <person name="Lanier W."/>
            <person name="Lindquist E.A."/>
            <person name="Lucas S."/>
            <person name="Mayer K.F."/>
            <person name="Moreau H."/>
            <person name="Not F."/>
            <person name="Otillar R."/>
            <person name="Panaud O."/>
            <person name="Pangilinan J."/>
            <person name="Paulsen I."/>
            <person name="Piegu B."/>
            <person name="Poliakov A."/>
            <person name="Robbens S."/>
            <person name="Schmutz J."/>
            <person name="Toulza E."/>
            <person name="Wyss T."/>
            <person name="Zelensky A."/>
            <person name="Zhou K."/>
            <person name="Armbrust E.V."/>
            <person name="Bhattacharya D."/>
            <person name="Goodenough U.W."/>
            <person name="Van de Peer Y."/>
            <person name="Grigoriev I.V."/>
        </authorList>
    </citation>
    <scope>NUCLEOTIDE SEQUENCE [LARGE SCALE GENOMIC DNA]</scope>
    <source>
        <strain evidence="4">RCC299 / NOUM17</strain>
    </source>
</reference>
<dbReference type="SUPFAM" id="SSF52499">
    <property type="entry name" value="Isochorismatase-like hydrolases"/>
    <property type="match status" value="1"/>
</dbReference>
<evidence type="ECO:0000256" key="1">
    <source>
        <dbReference type="ARBA" id="ARBA00006336"/>
    </source>
</evidence>
<dbReference type="OMA" id="HVCVFQT"/>
<dbReference type="AlphaFoldDB" id="C1FFN9"/>
<evidence type="ECO:0000313" key="4">
    <source>
        <dbReference type="Proteomes" id="UP000002009"/>
    </source>
</evidence>
<dbReference type="PANTHER" id="PTHR14119:SF3">
    <property type="entry name" value="ISOCHORISMATASE DOMAIN-CONTAINING PROTEIN 2"/>
    <property type="match status" value="1"/>
</dbReference>
<dbReference type="InParanoid" id="C1FFN9"/>
<dbReference type="eggNOG" id="KOG4044">
    <property type="taxonomic scope" value="Eukaryota"/>
</dbReference>
<dbReference type="InterPro" id="IPR050993">
    <property type="entry name" value="Isochorismatase_domain"/>
</dbReference>
<keyword evidence="4" id="KW-1185">Reference proteome</keyword>
<name>C1FFN9_MICCC</name>
<proteinExistence type="inferred from homology"/>
<dbReference type="Gene3D" id="3.40.50.850">
    <property type="entry name" value="Isochorismatase-like"/>
    <property type="match status" value="1"/>
</dbReference>
<evidence type="ECO:0000313" key="3">
    <source>
        <dbReference type="EMBL" id="ACO69405.1"/>
    </source>
</evidence>
<dbReference type="Pfam" id="PF00857">
    <property type="entry name" value="Isochorismatase"/>
    <property type="match status" value="1"/>
</dbReference>
<feature type="domain" description="Isochorismatase-like" evidence="2">
    <location>
        <begin position="21"/>
        <end position="170"/>
    </location>
</feature>
<evidence type="ECO:0000259" key="2">
    <source>
        <dbReference type="Pfam" id="PF00857"/>
    </source>
</evidence>
<dbReference type="KEGG" id="mis:MICPUN_83988"/>